<evidence type="ECO:0000259" key="1">
    <source>
        <dbReference type="Pfam" id="PF08350"/>
    </source>
</evidence>
<protein>
    <submittedName>
        <fullName evidence="3">Uncharacterized protein</fullName>
    </submittedName>
</protein>
<accession>A0A3A6PW80</accession>
<proteinExistence type="predicted"/>
<keyword evidence="4" id="KW-1185">Reference proteome</keyword>
<dbReference type="Pfam" id="PF08350">
    <property type="entry name" value="FilR1_middle"/>
    <property type="match status" value="1"/>
</dbReference>
<dbReference type="RefSeq" id="WP_120101900.1">
    <property type="nucleotide sequence ID" value="NZ_QKNY01000006.1"/>
</dbReference>
<sequence>MDTSNEQMSDQSPHELLYTVNRRWDCLQAIVEEPQEKRALVDTLSMPRSTLDTVVRELEGADLVTYHDGVWQPTVAGEATAAVYANTVESIRSITAAGEVLSPLSGDHEVPTVALEDADSFPAEEPVPDAVLTEFLDRIATADRVRGVAPRALSGYTDRVFRIAADNDTTLEMTLAESVFERLSTLDPETVADRLQRPLFSVYRAPVDIEFGFWIGEEPDHIGLIVYADRGVHGVVINDTPAAVEWATDRYASIQAAAEELTPADVPEA</sequence>
<dbReference type="InterPro" id="IPR013561">
    <property type="entry name" value="FilR1_middle_dom"/>
</dbReference>
<dbReference type="AlphaFoldDB" id="A0A3A6PW80"/>
<feature type="domain" description="Methanogenesis regulatory protein FilR1 middle" evidence="1">
    <location>
        <begin position="128"/>
        <end position="255"/>
    </location>
</feature>
<dbReference type="Pfam" id="PF25213">
    <property type="entry name" value="HVO_A0261_N"/>
    <property type="match status" value="1"/>
</dbReference>
<dbReference type="InterPro" id="IPR057527">
    <property type="entry name" value="HVO_A0261-like_N"/>
</dbReference>
<comment type="caution">
    <text evidence="3">The sequence shown here is derived from an EMBL/GenBank/DDBJ whole genome shotgun (WGS) entry which is preliminary data.</text>
</comment>
<feature type="domain" description="HVO-A0261-like N-terminal" evidence="2">
    <location>
        <begin position="15"/>
        <end position="92"/>
    </location>
</feature>
<name>A0A3A6PW80_9EURY</name>
<evidence type="ECO:0000313" key="4">
    <source>
        <dbReference type="Proteomes" id="UP000276588"/>
    </source>
</evidence>
<reference evidence="3 4" key="1">
    <citation type="submission" date="2018-06" db="EMBL/GenBank/DDBJ databases">
        <title>Halonotius sp. F13-13 a new haloarchaeeon isolated from a solar saltern from Isla Cristina, Huelva, Spain.</title>
        <authorList>
            <person name="Duran-Viseras A."/>
            <person name="Sanchez-Porro C."/>
            <person name="Ventosa A."/>
        </authorList>
    </citation>
    <scope>NUCLEOTIDE SEQUENCE [LARGE SCALE GENOMIC DNA]</scope>
    <source>
        <strain evidence="3 4">F13-13</strain>
    </source>
</reference>
<dbReference type="EMBL" id="QKNY01000006">
    <property type="protein sequence ID" value="RJX43933.1"/>
    <property type="molecule type" value="Genomic_DNA"/>
</dbReference>
<dbReference type="Proteomes" id="UP000276588">
    <property type="component" value="Unassembled WGS sequence"/>
</dbReference>
<gene>
    <name evidence="3" type="ORF">DM826_04425</name>
</gene>
<organism evidence="3 4">
    <name type="scientific">Halonotius aquaticus</name>
    <dbReference type="NCBI Taxonomy" id="2216978"/>
    <lineage>
        <taxon>Archaea</taxon>
        <taxon>Methanobacteriati</taxon>
        <taxon>Methanobacteriota</taxon>
        <taxon>Stenosarchaea group</taxon>
        <taxon>Halobacteria</taxon>
        <taxon>Halobacteriales</taxon>
        <taxon>Haloferacaceae</taxon>
        <taxon>Halonotius</taxon>
    </lineage>
</organism>
<dbReference type="OrthoDB" id="11410at2157"/>
<evidence type="ECO:0000313" key="3">
    <source>
        <dbReference type="EMBL" id="RJX43933.1"/>
    </source>
</evidence>
<evidence type="ECO:0000259" key="2">
    <source>
        <dbReference type="Pfam" id="PF25213"/>
    </source>
</evidence>